<dbReference type="Proteomes" id="UP000693981">
    <property type="component" value="Unassembled WGS sequence"/>
</dbReference>
<comment type="subcellular location">
    <subcellularLocation>
        <location evidence="1">Secreted</location>
    </subcellularLocation>
</comment>
<feature type="chain" id="PRO_5035792014" description="Elicitin" evidence="2">
    <location>
        <begin position="26"/>
        <end position="141"/>
    </location>
</feature>
<protein>
    <recommendedName>
        <fullName evidence="1">Elicitin</fullName>
    </recommendedName>
</protein>
<sequence>MQTGLISVVWASLLALCVFMPMAGAVAECPADVSDLIQSKLDDTTLFITCATDSGVRLKIDSLFDVLDFSDQRFLLFCRTSSCVKPMQTLLHNIPTNCLIDYHGSARNLSEEITTLYHKCVKTTTAADLADEEHLYRYFLD</sequence>
<evidence type="ECO:0000256" key="2">
    <source>
        <dbReference type="SAM" id="SignalP"/>
    </source>
</evidence>
<dbReference type="Pfam" id="PF00964">
    <property type="entry name" value="Elicitin"/>
    <property type="match status" value="1"/>
</dbReference>
<dbReference type="OrthoDB" id="104232at2759"/>
<dbReference type="GO" id="GO:0052040">
    <property type="term" value="P:symbiont-mediated perturbation of host programmed cell death"/>
    <property type="evidence" value="ECO:0007669"/>
    <property type="project" value="UniProtKB-UniRule"/>
</dbReference>
<dbReference type="GO" id="GO:0005576">
    <property type="term" value="C:extracellular region"/>
    <property type="evidence" value="ECO:0007669"/>
    <property type="project" value="UniProtKB-SubCell"/>
</dbReference>
<proteinExistence type="inferred from homology"/>
<keyword evidence="1" id="KW-0928">Hypersensitive response elicitation</keyword>
<comment type="function">
    <text evidence="1">Induces local and distal defense responses (incompatible hypersensitive reaction) in plants from the solanaceae and cruciferae families. Elicits leaf necrosis and causes the accumulation of pathogenesis-related proteins. Might interact with the lipidic molecules of the plasma membrane.</text>
</comment>
<dbReference type="SMART" id="SM01187">
    <property type="entry name" value="Elicitin"/>
    <property type="match status" value="1"/>
</dbReference>
<comment type="caution">
    <text evidence="3">The sequence shown here is derived from an EMBL/GenBank/DDBJ whole genome shotgun (WGS) entry which is preliminary data.</text>
</comment>
<evidence type="ECO:0000313" key="3">
    <source>
        <dbReference type="EMBL" id="KAG7382603.1"/>
    </source>
</evidence>
<dbReference type="InterPro" id="IPR002200">
    <property type="entry name" value="Elicitin"/>
</dbReference>
<dbReference type="EMBL" id="JAGDFL010000708">
    <property type="protein sequence ID" value="KAG7382603.1"/>
    <property type="molecule type" value="Genomic_DNA"/>
</dbReference>
<evidence type="ECO:0000256" key="1">
    <source>
        <dbReference type="RuleBase" id="RU368111"/>
    </source>
</evidence>
<name>A0A8T1VRC8_9STRA</name>
<comment type="similarity">
    <text evidence="1">Belongs to the elicitin family.</text>
</comment>
<evidence type="ECO:0000313" key="4">
    <source>
        <dbReference type="Proteomes" id="UP000693981"/>
    </source>
</evidence>
<keyword evidence="4" id="KW-1185">Reference proteome</keyword>
<keyword evidence="1" id="KW-0964">Secreted</keyword>
<reference evidence="3" key="1">
    <citation type="submission" date="2021-02" db="EMBL/GenBank/DDBJ databases">
        <authorList>
            <person name="Palmer J.M."/>
        </authorList>
    </citation>
    <scope>NUCLEOTIDE SEQUENCE</scope>
    <source>
        <strain evidence="3">SCRP23</strain>
    </source>
</reference>
<organism evidence="3 4">
    <name type="scientific">Phytophthora boehmeriae</name>
    <dbReference type="NCBI Taxonomy" id="109152"/>
    <lineage>
        <taxon>Eukaryota</taxon>
        <taxon>Sar</taxon>
        <taxon>Stramenopiles</taxon>
        <taxon>Oomycota</taxon>
        <taxon>Peronosporomycetes</taxon>
        <taxon>Peronosporales</taxon>
        <taxon>Peronosporaceae</taxon>
        <taxon>Phytophthora</taxon>
    </lineage>
</organism>
<keyword evidence="1" id="KW-1015">Disulfide bond</keyword>
<feature type="signal peptide" evidence="2">
    <location>
        <begin position="1"/>
        <end position="25"/>
    </location>
</feature>
<accession>A0A8T1VRC8</accession>
<gene>
    <name evidence="3" type="ORF">PHYBOEH_010409</name>
</gene>
<keyword evidence="2" id="KW-0732">Signal</keyword>
<dbReference type="AlphaFoldDB" id="A0A8T1VRC8"/>